<accession>A0A370S565</accession>
<name>A0A370S565_PSEJE</name>
<proteinExistence type="predicted"/>
<sequence length="47" mass="4952">MMSATLVRQPAQASYCMSSADEALRQVMPANIAAGFFTAQCGILADL</sequence>
<evidence type="ECO:0000313" key="1">
    <source>
        <dbReference type="EMBL" id="RDL14794.1"/>
    </source>
</evidence>
<dbReference type="Proteomes" id="UP000255365">
    <property type="component" value="Unassembled WGS sequence"/>
</dbReference>
<dbReference type="AlphaFoldDB" id="A0A370S565"/>
<protein>
    <submittedName>
        <fullName evidence="1">Uncharacterized protein</fullName>
    </submittedName>
</protein>
<dbReference type="EMBL" id="QRAV01000018">
    <property type="protein sequence ID" value="RDL14794.1"/>
    <property type="molecule type" value="Genomic_DNA"/>
</dbReference>
<comment type="caution">
    <text evidence="1">The sequence shown here is derived from an EMBL/GenBank/DDBJ whole genome shotgun (WGS) entry which is preliminary data.</text>
</comment>
<evidence type="ECO:0000313" key="2">
    <source>
        <dbReference type="Proteomes" id="UP000255365"/>
    </source>
</evidence>
<gene>
    <name evidence="1" type="ORF">DEU51_118133</name>
</gene>
<reference evidence="1 2" key="1">
    <citation type="submission" date="2018-07" db="EMBL/GenBank/DDBJ databases">
        <title>Genome sequencing of rice bacterial endophytes.</title>
        <authorList>
            <person name="Venturi V."/>
        </authorList>
    </citation>
    <scope>NUCLEOTIDE SEQUENCE [LARGE SCALE GENOMIC DNA]</scope>
    <source>
        <strain evidence="1 2">E2333</strain>
    </source>
</reference>
<organism evidence="1 2">
    <name type="scientific">Pseudomonas jessenii</name>
    <dbReference type="NCBI Taxonomy" id="77298"/>
    <lineage>
        <taxon>Bacteria</taxon>
        <taxon>Pseudomonadati</taxon>
        <taxon>Pseudomonadota</taxon>
        <taxon>Gammaproteobacteria</taxon>
        <taxon>Pseudomonadales</taxon>
        <taxon>Pseudomonadaceae</taxon>
        <taxon>Pseudomonas</taxon>
    </lineage>
</organism>